<name>A0ABP0E033_9PEZI</name>
<accession>A0ABP0E033</accession>
<evidence type="ECO:0000313" key="2">
    <source>
        <dbReference type="EMBL" id="CAK7273924.1"/>
    </source>
</evidence>
<evidence type="ECO:0000313" key="3">
    <source>
        <dbReference type="Proteomes" id="UP001642501"/>
    </source>
</evidence>
<dbReference type="Pfam" id="PF07093">
    <property type="entry name" value="SGT1"/>
    <property type="match status" value="1"/>
</dbReference>
<feature type="region of interest" description="Disordered" evidence="1">
    <location>
        <begin position="527"/>
        <end position="564"/>
    </location>
</feature>
<dbReference type="PANTHER" id="PTHR13060">
    <property type="entry name" value="SGT1 PROTEIN HSGT1 SUPPRESSOR OF GCR2"/>
    <property type="match status" value="1"/>
</dbReference>
<comment type="caution">
    <text evidence="2">The sequence shown here is derived from an EMBL/GenBank/DDBJ whole genome shotgun (WGS) entry which is preliminary data.</text>
</comment>
<proteinExistence type="predicted"/>
<organism evidence="2 3">
    <name type="scientific">Sporothrix epigloea</name>
    <dbReference type="NCBI Taxonomy" id="1892477"/>
    <lineage>
        <taxon>Eukaryota</taxon>
        <taxon>Fungi</taxon>
        <taxon>Dikarya</taxon>
        <taxon>Ascomycota</taxon>
        <taxon>Pezizomycotina</taxon>
        <taxon>Sordariomycetes</taxon>
        <taxon>Sordariomycetidae</taxon>
        <taxon>Ophiostomatales</taxon>
        <taxon>Ophiostomataceae</taxon>
        <taxon>Sporothrix</taxon>
    </lineage>
</organism>
<dbReference type="Proteomes" id="UP001642501">
    <property type="component" value="Unassembled WGS sequence"/>
</dbReference>
<protein>
    <recommendedName>
        <fullName evidence="4">Regulatory factor Sgt1</fullName>
    </recommendedName>
</protein>
<feature type="compositionally biased region" description="Acidic residues" evidence="1">
    <location>
        <begin position="420"/>
        <end position="443"/>
    </location>
</feature>
<dbReference type="PANTHER" id="PTHR13060:SF0">
    <property type="entry name" value="PROTEIN ECDYSONELESS HOMOLOG"/>
    <property type="match status" value="1"/>
</dbReference>
<evidence type="ECO:0000256" key="1">
    <source>
        <dbReference type="SAM" id="MobiDB-lite"/>
    </source>
</evidence>
<dbReference type="InterPro" id="IPR010770">
    <property type="entry name" value="Ecd"/>
</dbReference>
<dbReference type="EMBL" id="CAWUOM010000149">
    <property type="protein sequence ID" value="CAK7273924.1"/>
    <property type="molecule type" value="Genomic_DNA"/>
</dbReference>
<gene>
    <name evidence="2" type="ORF">SEPCBS57363_005899</name>
</gene>
<feature type="region of interest" description="Disordered" evidence="1">
    <location>
        <begin position="479"/>
        <end position="502"/>
    </location>
</feature>
<evidence type="ECO:0008006" key="4">
    <source>
        <dbReference type="Google" id="ProtNLM"/>
    </source>
</evidence>
<reference evidence="2 3" key="1">
    <citation type="submission" date="2024-01" db="EMBL/GenBank/DDBJ databases">
        <authorList>
            <person name="Allen C."/>
            <person name="Tagirdzhanova G."/>
        </authorList>
    </citation>
    <scope>NUCLEOTIDE SEQUENCE [LARGE SCALE GENOMIC DNA]</scope>
    <source>
        <strain evidence="2 3">CBS 573.63</strain>
    </source>
</reference>
<keyword evidence="3" id="KW-1185">Reference proteome</keyword>
<feature type="region of interest" description="Disordered" evidence="1">
    <location>
        <begin position="355"/>
        <end position="380"/>
    </location>
</feature>
<feature type="compositionally biased region" description="Polar residues" evidence="1">
    <location>
        <begin position="355"/>
        <end position="371"/>
    </location>
</feature>
<feature type="region of interest" description="Disordered" evidence="1">
    <location>
        <begin position="401"/>
        <end position="447"/>
    </location>
</feature>
<sequence length="610" mass="67757">MNEAQRESASEIEKPVLGSLLYLHGETSYGDCIEDEWLIVYMLRHITKAFPGAWARISDNDGEFLLIEGAKAVPTWLTPDTDANRVWIHDGMLKLIPPERIKAADVRRAGTKAALTLADATRIIKKRPESLVHLPSLDEVAFRRLEKYPVFVTDALHYARLILPRKIAYILHSRPRAVACAVEAFLSRDPQTTRRIIGSTHSKTLLHFAPDDLVVISVKFTKTLYAQLRGQRFTPPKTWPVLFDHLAATLLLPEDKTIAGNENSTVKEKTVLKLDLSMKLTLGFEILAASAEKSNSRIVREIGLMLEDLAEDGDDSALLPSNDEIISWPDFNRESDDLWLNINFEDFERELDGNFQHQSRRQTTQNNFTENEPSESGFGDVNVQTDLRRIVSQFQSFLNDTDAGIDGADFGEIDGNNGNSDDEDDEDDEDGKDDDEDDSEDEKDGVSFNEVEFSRLLRESLGLPTTGAATMEFQTKSNEKHLESAQVPHSSAQDGGNGLDEEEEDILKLAAQFESELRGHGALLLSSPKRGRELKPSSLGKVITADGETSDGAPDSSLESDDEVDVDVNLVKNLLESFKGQEGMSGPAGNILSMLGLALPRDEDDEEECE</sequence>